<sequence length="339" mass="37124">MNGGWAPDWQALVTRSAAFRVILLIVLAVMVFTLGWVFRLHEAHQAYRLGAEALDALERAHASKSLSAQSRASAEDVLARSTAELQDARWRLAAGDGLSDLLDQLAGSGHAHGLLFERIEVLDELAVPGHRATPLQIEVVGSYWALRTWLDEWLGQVRLLRPSNLQLGLAPGRTGLLRMRLRVKAYDPGEQLQAPASLAHGAARPLLQATRADPFAPWSAQITTHGGLARVPLAQVEMVGSLARDGRYQALVRSAGRLYRLRPGDRLGRDEGVVVRVDEHQLEVLEQVFLGGDWQPRTTYLALRNRAGKEVKDEREAAIDVGTGRHPVDSGGLGDELRG</sequence>
<comment type="caution">
    <text evidence="1">The sequence shown here is derived from an EMBL/GenBank/DDBJ whole genome shotgun (WGS) entry which is preliminary data.</text>
</comment>
<keyword evidence="2" id="KW-1185">Reference proteome</keyword>
<reference evidence="1" key="1">
    <citation type="submission" date="2023-07" db="EMBL/GenBank/DDBJ databases">
        <title>Sorghum-associated microbial communities from plants grown in Nebraska, USA.</title>
        <authorList>
            <person name="Schachtman D."/>
        </authorList>
    </citation>
    <scope>NUCLEOTIDE SEQUENCE</scope>
    <source>
        <strain evidence="1">BE56</strain>
    </source>
</reference>
<accession>A0ACC6K2C0</accession>
<proteinExistence type="predicted"/>
<evidence type="ECO:0000313" key="2">
    <source>
        <dbReference type="Proteomes" id="UP001259587"/>
    </source>
</evidence>
<evidence type="ECO:0000313" key="1">
    <source>
        <dbReference type="EMBL" id="MDR6712556.1"/>
    </source>
</evidence>
<dbReference type="EMBL" id="JAVDTH010000010">
    <property type="protein sequence ID" value="MDR6712556.1"/>
    <property type="molecule type" value="Genomic_DNA"/>
</dbReference>
<organism evidence="1 2">
    <name type="scientific">Pseudomonas hunanensis</name>
    <dbReference type="NCBI Taxonomy" id="1247546"/>
    <lineage>
        <taxon>Bacteria</taxon>
        <taxon>Pseudomonadati</taxon>
        <taxon>Pseudomonadota</taxon>
        <taxon>Gammaproteobacteria</taxon>
        <taxon>Pseudomonadales</taxon>
        <taxon>Pseudomonadaceae</taxon>
        <taxon>Pseudomonas</taxon>
    </lineage>
</organism>
<name>A0ACC6K2C0_9PSED</name>
<protein>
    <submittedName>
        <fullName evidence="1">Type IV pilus assembly protein PilP</fullName>
    </submittedName>
</protein>
<dbReference type="Proteomes" id="UP001259587">
    <property type="component" value="Unassembled WGS sequence"/>
</dbReference>
<gene>
    <name evidence="1" type="ORF">J2W83_002157</name>
</gene>